<accession>A0A6A8MGA3</accession>
<dbReference type="OrthoDB" id="384378at2"/>
<dbReference type="AlphaFoldDB" id="A0A6A8MGA3"/>
<organism evidence="2 3">
    <name type="scientific">Lactobacillus porci</name>
    <dbReference type="NCBI Taxonomy" id="2012477"/>
    <lineage>
        <taxon>Bacteria</taxon>
        <taxon>Bacillati</taxon>
        <taxon>Bacillota</taxon>
        <taxon>Bacilli</taxon>
        <taxon>Lactobacillales</taxon>
        <taxon>Lactobacillaceae</taxon>
        <taxon>Lactobacillus</taxon>
    </lineage>
</organism>
<dbReference type="Pfam" id="PF01928">
    <property type="entry name" value="CYTH"/>
    <property type="match status" value="1"/>
</dbReference>
<name>A0A6A8MGA3_9LACO</name>
<dbReference type="InterPro" id="IPR033469">
    <property type="entry name" value="CYTH-like_dom_sf"/>
</dbReference>
<sequence>MSKNREIEAKVSLDKQTYEAIKSAYPVKEDFRQTNTYYDTDKQLLKAHRNALRIRTFADHAEETIKVPSQKQVQDKYHEVIEINDELSLTQARELLQNAALKLDGSVGDYLKKTYPDDWDKIAAFTWSKTHRTLLNGPEDCELTLDHTRYPDGYSDYELEVENPDPAAIKRALAVLSEKFAFSAKNANNLSKIARASQHALKK</sequence>
<dbReference type="PROSITE" id="PS51707">
    <property type="entry name" value="CYTH"/>
    <property type="match status" value="1"/>
</dbReference>
<feature type="domain" description="CYTH" evidence="1">
    <location>
        <begin position="4"/>
        <end position="203"/>
    </location>
</feature>
<dbReference type="CDD" id="cd07762">
    <property type="entry name" value="CYTH-like_Pase_1"/>
    <property type="match status" value="1"/>
</dbReference>
<reference evidence="2 3" key="1">
    <citation type="submission" date="2019-08" db="EMBL/GenBank/DDBJ databases">
        <title>In-depth cultivation of the pig gut microbiome towards novel bacterial diversity and tailored functional studies.</title>
        <authorList>
            <person name="Wylensek D."/>
            <person name="Hitch T.C.A."/>
            <person name="Clavel T."/>
        </authorList>
    </citation>
    <scope>NUCLEOTIDE SEQUENCE [LARGE SCALE GENOMIC DNA]</scope>
    <source>
        <strain evidence="2 3">Bifido-178-WT-2B</strain>
    </source>
</reference>
<dbReference type="SMART" id="SM01118">
    <property type="entry name" value="CYTH"/>
    <property type="match status" value="1"/>
</dbReference>
<dbReference type="InterPro" id="IPR023577">
    <property type="entry name" value="CYTH_domain"/>
</dbReference>
<dbReference type="InterPro" id="IPR009195">
    <property type="entry name" value="Uncharacterised_YjbK"/>
</dbReference>
<evidence type="ECO:0000313" key="3">
    <source>
        <dbReference type="Proteomes" id="UP000438120"/>
    </source>
</evidence>
<protein>
    <submittedName>
        <fullName evidence="2">CYTH domain-containing protein</fullName>
    </submittedName>
</protein>
<gene>
    <name evidence="2" type="ORF">FYJ62_09340</name>
</gene>
<keyword evidence="3" id="KW-1185">Reference proteome</keyword>
<comment type="caution">
    <text evidence="2">The sequence shown here is derived from an EMBL/GenBank/DDBJ whole genome shotgun (WGS) entry which is preliminary data.</text>
</comment>
<dbReference type="SUPFAM" id="SSF55154">
    <property type="entry name" value="CYTH-like phosphatases"/>
    <property type="match status" value="1"/>
</dbReference>
<dbReference type="Proteomes" id="UP000438120">
    <property type="component" value="Unassembled WGS sequence"/>
</dbReference>
<proteinExistence type="predicted"/>
<dbReference type="Gene3D" id="2.40.320.10">
    <property type="entry name" value="Hypothetical Protein Pfu-838710-001"/>
    <property type="match status" value="1"/>
</dbReference>
<dbReference type="RefSeq" id="WP_154549417.1">
    <property type="nucleotide sequence ID" value="NZ_VUMX01000036.1"/>
</dbReference>
<dbReference type="EMBL" id="VUMX01000036">
    <property type="protein sequence ID" value="MST87805.1"/>
    <property type="molecule type" value="Genomic_DNA"/>
</dbReference>
<evidence type="ECO:0000313" key="2">
    <source>
        <dbReference type="EMBL" id="MST87805.1"/>
    </source>
</evidence>
<evidence type="ECO:0000259" key="1">
    <source>
        <dbReference type="PROSITE" id="PS51707"/>
    </source>
</evidence>